<feature type="transmembrane region" description="Helical" evidence="7">
    <location>
        <begin position="209"/>
        <end position="230"/>
    </location>
</feature>
<evidence type="ECO:0000256" key="3">
    <source>
        <dbReference type="ARBA" id="ARBA00022692"/>
    </source>
</evidence>
<evidence type="ECO:0000256" key="5">
    <source>
        <dbReference type="ARBA" id="ARBA00023136"/>
    </source>
</evidence>
<feature type="transmembrane region" description="Helical" evidence="7">
    <location>
        <begin position="272"/>
        <end position="297"/>
    </location>
</feature>
<evidence type="ECO:0000313" key="9">
    <source>
        <dbReference type="EMBL" id="SEJ33645.1"/>
    </source>
</evidence>
<dbReference type="STRING" id="170623.SAMN04244579_03972"/>
<gene>
    <name evidence="9" type="ORF">SAMN04244579_03972</name>
</gene>
<proteinExistence type="inferred from homology"/>
<keyword evidence="5 7" id="KW-0472">Membrane</keyword>
<keyword evidence="4 7" id="KW-1133">Transmembrane helix</keyword>
<keyword evidence="3 7" id="KW-0812">Transmembrane</keyword>
<keyword evidence="6" id="KW-0813">Transport</keyword>
<dbReference type="Proteomes" id="UP000199005">
    <property type="component" value="Unassembled WGS sequence"/>
</dbReference>
<keyword evidence="6" id="KW-0653">Protein transport</keyword>
<dbReference type="AlphaFoldDB" id="A0A1H6YA41"/>
<evidence type="ECO:0000256" key="4">
    <source>
        <dbReference type="ARBA" id="ARBA00022989"/>
    </source>
</evidence>
<dbReference type="EMBL" id="FNYO01000074">
    <property type="protein sequence ID" value="SEJ33645.1"/>
    <property type="molecule type" value="Genomic_DNA"/>
</dbReference>
<evidence type="ECO:0000259" key="8">
    <source>
        <dbReference type="Pfam" id="PF01618"/>
    </source>
</evidence>
<feature type="domain" description="MotA/TolQ/ExbB proton channel" evidence="8">
    <location>
        <begin position="243"/>
        <end position="310"/>
    </location>
</feature>
<evidence type="ECO:0000256" key="6">
    <source>
        <dbReference type="RuleBase" id="RU004057"/>
    </source>
</evidence>
<dbReference type="Pfam" id="PF01618">
    <property type="entry name" value="MotA_ExbB"/>
    <property type="match status" value="1"/>
</dbReference>
<protein>
    <submittedName>
        <fullName evidence="9">Biopolymer transport protein ExbB</fullName>
    </submittedName>
</protein>
<evidence type="ECO:0000256" key="7">
    <source>
        <dbReference type="SAM" id="Phobius"/>
    </source>
</evidence>
<name>A0A1H6YA41_9GAMM</name>
<evidence type="ECO:0000313" key="10">
    <source>
        <dbReference type="Proteomes" id="UP000199005"/>
    </source>
</evidence>
<keyword evidence="2" id="KW-1003">Cell membrane</keyword>
<reference evidence="9 10" key="1">
    <citation type="submission" date="2016-10" db="EMBL/GenBank/DDBJ databases">
        <authorList>
            <person name="de Groot N.N."/>
        </authorList>
    </citation>
    <scope>NUCLEOTIDE SEQUENCE [LARGE SCALE GENOMIC DNA]</scope>
    <source>
        <strain evidence="9 10">DSM 1041</strain>
    </source>
</reference>
<accession>A0A1H6YA41</accession>
<dbReference type="GO" id="GO:0005886">
    <property type="term" value="C:plasma membrane"/>
    <property type="evidence" value="ECO:0007669"/>
    <property type="project" value="UniProtKB-SubCell"/>
</dbReference>
<sequence>MAEREKAFLAKHSEPASLLAAARAELNAQKAPEGRIRPSGGPAGRAGKKQLTLHVGDFGELFAVVRQSAGDIVGQWQDSLLNAQYPERPVRLKALAESRVLPSSEDLDGYWMTLLEDLASSGRVERLELPVLRVGTFSSFGEAGFLRYDAEAGELLAAANQPSGRGQVTSYLESGEALAELPVDPTRGTLLAQLQREPDFWTRLQQGGLVGWVIVALGVFGLCLAAWRIFYLGGVLGPQPQLADLETLELKLGEVILQETPPLERGLGLVKLISTVAPLLGLLGTVGGMIAVFDVLALSGAGNLRGMAAGGAEGGAGKYWSGNPRHWLSPAQLEQAHWSPALEALTRLGGGRTGVRARTASGHGELSVAVSGPFEGRWDRRRFRPSYWSNWYG</sequence>
<organism evidence="9 10">
    <name type="scientific">Azotobacter beijerinckii</name>
    <dbReference type="NCBI Taxonomy" id="170623"/>
    <lineage>
        <taxon>Bacteria</taxon>
        <taxon>Pseudomonadati</taxon>
        <taxon>Pseudomonadota</taxon>
        <taxon>Gammaproteobacteria</taxon>
        <taxon>Pseudomonadales</taxon>
        <taxon>Pseudomonadaceae</taxon>
        <taxon>Azotobacter</taxon>
    </lineage>
</organism>
<dbReference type="PANTHER" id="PTHR30625">
    <property type="entry name" value="PROTEIN TOLQ"/>
    <property type="match status" value="1"/>
</dbReference>
<dbReference type="InterPro" id="IPR002898">
    <property type="entry name" value="MotA_ExbB_proton_chnl"/>
</dbReference>
<comment type="subcellular location">
    <subcellularLocation>
        <location evidence="1">Cell membrane</location>
        <topology evidence="1">Multi-pass membrane protein</topology>
    </subcellularLocation>
    <subcellularLocation>
        <location evidence="6">Membrane</location>
        <topology evidence="6">Multi-pass membrane protein</topology>
    </subcellularLocation>
</comment>
<dbReference type="InterPro" id="IPR050790">
    <property type="entry name" value="ExbB/TolQ_transport"/>
</dbReference>
<dbReference type="GO" id="GO:0017038">
    <property type="term" value="P:protein import"/>
    <property type="evidence" value="ECO:0007669"/>
    <property type="project" value="TreeGrafter"/>
</dbReference>
<comment type="similarity">
    <text evidence="6">Belongs to the exbB/tolQ family.</text>
</comment>
<dbReference type="PANTHER" id="PTHR30625:SF11">
    <property type="entry name" value="MOTA_TOLQ_EXBB PROTON CHANNEL DOMAIN-CONTAINING PROTEIN"/>
    <property type="match status" value="1"/>
</dbReference>
<evidence type="ECO:0000256" key="2">
    <source>
        <dbReference type="ARBA" id="ARBA00022475"/>
    </source>
</evidence>
<evidence type="ECO:0000256" key="1">
    <source>
        <dbReference type="ARBA" id="ARBA00004651"/>
    </source>
</evidence>